<evidence type="ECO:0000313" key="2">
    <source>
        <dbReference type="EMBL" id="KAK4065814.1"/>
    </source>
</evidence>
<keyword evidence="3" id="KW-1185">Reference proteome</keyword>
<reference evidence="2 3" key="1">
    <citation type="journal article" date="2024" name="Microbiol. Resour. Announc.">
        <title>Genome annotations for the ascomycete fungi Trichoderma harzianum, Trichoderma aggressivum, and Purpureocillium lilacinum.</title>
        <authorList>
            <person name="Beijen E.P.W."/>
            <person name="Ohm R.A."/>
        </authorList>
    </citation>
    <scope>NUCLEOTIDE SEQUENCE [LARGE SCALE GENOMIC DNA]</scope>
    <source>
        <strain evidence="2 3">CBS 150709</strain>
    </source>
</reference>
<evidence type="ECO:0000256" key="1">
    <source>
        <dbReference type="SAM" id="MobiDB-lite"/>
    </source>
</evidence>
<protein>
    <submittedName>
        <fullName evidence="2">Uncharacterized protein</fullName>
    </submittedName>
</protein>
<accession>A0ABR0BCF9</accession>
<dbReference type="EMBL" id="JAWRVI010000413">
    <property type="protein sequence ID" value="KAK4065814.1"/>
    <property type="molecule type" value="Genomic_DNA"/>
</dbReference>
<sequence length="218" mass="23776">MLDLEAREEGSSDSDWRSEDSDSTEVDSQGNLRDFVCKDDDAYEPLHTPGSQSSTSSDSCYRDEQAQNDDCGARKRPFGERPRRPSASDRAVHRSAALHAALHCSSCHCCAAAHGLHCHQFHPYVFASQLKSAVPMLDGFARSLRSLREEMALSDGATEERPDGGPETKGGQDGKPPTANPGGSTHNSQAVEGSDSDEPLRPRRRLRRGRPLVRGCQT</sequence>
<proteinExistence type="predicted"/>
<feature type="compositionally biased region" description="Basic residues" evidence="1">
    <location>
        <begin position="202"/>
        <end position="211"/>
    </location>
</feature>
<feature type="compositionally biased region" description="Polar residues" evidence="1">
    <location>
        <begin position="181"/>
        <end position="191"/>
    </location>
</feature>
<feature type="region of interest" description="Disordered" evidence="1">
    <location>
        <begin position="152"/>
        <end position="218"/>
    </location>
</feature>
<name>A0ABR0BCF9_PURLI</name>
<evidence type="ECO:0000313" key="3">
    <source>
        <dbReference type="Proteomes" id="UP001287286"/>
    </source>
</evidence>
<feature type="compositionally biased region" description="Basic and acidic residues" evidence="1">
    <location>
        <begin position="1"/>
        <end position="20"/>
    </location>
</feature>
<dbReference type="Proteomes" id="UP001287286">
    <property type="component" value="Unassembled WGS sequence"/>
</dbReference>
<feature type="compositionally biased region" description="Basic and acidic residues" evidence="1">
    <location>
        <begin position="158"/>
        <end position="172"/>
    </location>
</feature>
<comment type="caution">
    <text evidence="2">The sequence shown here is derived from an EMBL/GenBank/DDBJ whole genome shotgun (WGS) entry which is preliminary data.</text>
</comment>
<feature type="compositionally biased region" description="Basic and acidic residues" evidence="1">
    <location>
        <begin position="60"/>
        <end position="92"/>
    </location>
</feature>
<gene>
    <name evidence="2" type="ORF">Purlil1_14019</name>
</gene>
<feature type="region of interest" description="Disordered" evidence="1">
    <location>
        <begin position="1"/>
        <end position="92"/>
    </location>
</feature>
<organism evidence="2 3">
    <name type="scientific">Purpureocillium lilacinum</name>
    <name type="common">Paecilomyces lilacinus</name>
    <dbReference type="NCBI Taxonomy" id="33203"/>
    <lineage>
        <taxon>Eukaryota</taxon>
        <taxon>Fungi</taxon>
        <taxon>Dikarya</taxon>
        <taxon>Ascomycota</taxon>
        <taxon>Pezizomycotina</taxon>
        <taxon>Sordariomycetes</taxon>
        <taxon>Hypocreomycetidae</taxon>
        <taxon>Hypocreales</taxon>
        <taxon>Ophiocordycipitaceae</taxon>
        <taxon>Purpureocillium</taxon>
    </lineage>
</organism>